<proteinExistence type="predicted"/>
<protein>
    <submittedName>
        <fullName evidence="1">SRPBCC family protein</fullName>
    </submittedName>
</protein>
<dbReference type="RefSeq" id="WP_329405262.1">
    <property type="nucleotide sequence ID" value="NZ_CP109441.1"/>
</dbReference>
<gene>
    <name evidence="1" type="ORF">OG563_25525</name>
</gene>
<dbReference type="SUPFAM" id="SSF55961">
    <property type="entry name" value="Bet v1-like"/>
    <property type="match status" value="1"/>
</dbReference>
<dbReference type="CDD" id="cd07821">
    <property type="entry name" value="PYR_PYL_RCAR_like"/>
    <property type="match status" value="1"/>
</dbReference>
<sequence>MRTVTVRRTIAAPIEQVFDWITDAANYRQVPGVLRAEVTRAGVDGVGTIREVTTAALKLTEEIVGYERPVRMDYLIRSSIPPLRHESGSMQLRETADGTEVTWSSTFEVRTPVCSGASTRVFAPAVAFGFRTVLRTAERKLTG</sequence>
<organism evidence="1 2">
    <name type="scientific">Nocardia vinacea</name>
    <dbReference type="NCBI Taxonomy" id="96468"/>
    <lineage>
        <taxon>Bacteria</taxon>
        <taxon>Bacillati</taxon>
        <taxon>Actinomycetota</taxon>
        <taxon>Actinomycetes</taxon>
        <taxon>Mycobacteriales</taxon>
        <taxon>Nocardiaceae</taxon>
        <taxon>Nocardia</taxon>
    </lineage>
</organism>
<evidence type="ECO:0000313" key="1">
    <source>
        <dbReference type="EMBL" id="WUV42619.1"/>
    </source>
</evidence>
<dbReference type="Proteomes" id="UP001432062">
    <property type="component" value="Chromosome"/>
</dbReference>
<keyword evidence="2" id="KW-1185">Reference proteome</keyword>
<dbReference type="InterPro" id="IPR019587">
    <property type="entry name" value="Polyketide_cyclase/dehydratase"/>
</dbReference>
<dbReference type="InterPro" id="IPR023393">
    <property type="entry name" value="START-like_dom_sf"/>
</dbReference>
<reference evidence="1" key="1">
    <citation type="submission" date="2022-10" db="EMBL/GenBank/DDBJ databases">
        <title>The complete genomes of actinobacterial strains from the NBC collection.</title>
        <authorList>
            <person name="Joergensen T.S."/>
            <person name="Alvarez Arevalo M."/>
            <person name="Sterndorff E.B."/>
            <person name="Faurdal D."/>
            <person name="Vuksanovic O."/>
            <person name="Mourched A.-S."/>
            <person name="Charusanti P."/>
            <person name="Shaw S."/>
            <person name="Blin K."/>
            <person name="Weber T."/>
        </authorList>
    </citation>
    <scope>NUCLEOTIDE SEQUENCE</scope>
    <source>
        <strain evidence="1">NBC_01482</strain>
    </source>
</reference>
<name>A0ABZ1YLI3_9NOCA</name>
<dbReference type="Gene3D" id="3.30.530.20">
    <property type="match status" value="1"/>
</dbReference>
<accession>A0ABZ1YLI3</accession>
<dbReference type="EMBL" id="CP109441">
    <property type="protein sequence ID" value="WUV42619.1"/>
    <property type="molecule type" value="Genomic_DNA"/>
</dbReference>
<evidence type="ECO:0000313" key="2">
    <source>
        <dbReference type="Proteomes" id="UP001432062"/>
    </source>
</evidence>
<dbReference type="Pfam" id="PF10604">
    <property type="entry name" value="Polyketide_cyc2"/>
    <property type="match status" value="1"/>
</dbReference>